<keyword evidence="4 7" id="KW-0378">Hydrolase</keyword>
<keyword evidence="10" id="KW-1185">Reference proteome</keyword>
<dbReference type="Pfam" id="PF00959">
    <property type="entry name" value="Phage_lysozyme"/>
    <property type="match status" value="1"/>
</dbReference>
<name>A0ABQ4UWV4_9HYPH</name>
<accession>A0ABQ4UWV4</accession>
<proteinExistence type="inferred from homology"/>
<sequence>MDLSPIGRAALVAREGERLTAYKDSVDVWTIGVGVTTASGLIKVTPGLKITKAQSDALFAQAVAKYVDPVRKALRSDRAWPQEFFDACVSLAYNIGPVGFAQSSVVRRANAGDMAGAIEAFLMWNKPAVIIPRRQGERDQAATPYSQALPRARRGDPHPVWASSAAVPVAKPLPDPLAPITKVPPAPAPQPAPSGGLLRSGVQATGGAVRSGLAGLYDLIHSAFRKG</sequence>
<evidence type="ECO:0000256" key="4">
    <source>
        <dbReference type="ARBA" id="ARBA00022801"/>
    </source>
</evidence>
<comment type="similarity">
    <text evidence="7">Belongs to the glycosyl hydrolase 24 family.</text>
</comment>
<dbReference type="InterPro" id="IPR033907">
    <property type="entry name" value="Endolysin_autolysin"/>
</dbReference>
<dbReference type="PANTHER" id="PTHR38107:SF3">
    <property type="entry name" value="LYSOZYME RRRD-RELATED"/>
    <property type="match status" value="1"/>
</dbReference>
<evidence type="ECO:0000256" key="1">
    <source>
        <dbReference type="ARBA" id="ARBA00000632"/>
    </source>
</evidence>
<dbReference type="EMBL" id="BPRE01000007">
    <property type="protein sequence ID" value="GJE75894.1"/>
    <property type="molecule type" value="Genomic_DNA"/>
</dbReference>
<gene>
    <name evidence="9" type="ORF">BGCPKDLD_2481</name>
</gene>
<feature type="region of interest" description="Disordered" evidence="8">
    <location>
        <begin position="178"/>
        <end position="199"/>
    </location>
</feature>
<organism evidence="9 10">
    <name type="scientific">Methylorubrum suomiense</name>
    <dbReference type="NCBI Taxonomy" id="144191"/>
    <lineage>
        <taxon>Bacteria</taxon>
        <taxon>Pseudomonadati</taxon>
        <taxon>Pseudomonadota</taxon>
        <taxon>Alphaproteobacteria</taxon>
        <taxon>Hyphomicrobiales</taxon>
        <taxon>Methylobacteriaceae</taxon>
        <taxon>Methylorubrum</taxon>
    </lineage>
</organism>
<reference evidence="9" key="2">
    <citation type="submission" date="2021-08" db="EMBL/GenBank/DDBJ databases">
        <authorList>
            <person name="Tani A."/>
            <person name="Ola A."/>
            <person name="Ogura Y."/>
            <person name="Katsura K."/>
            <person name="Hayashi T."/>
        </authorList>
    </citation>
    <scope>NUCLEOTIDE SEQUENCE</scope>
    <source>
        <strain evidence="9">DSM 14458</strain>
    </source>
</reference>
<evidence type="ECO:0000256" key="2">
    <source>
        <dbReference type="ARBA" id="ARBA00022529"/>
    </source>
</evidence>
<dbReference type="InterPro" id="IPR034690">
    <property type="entry name" value="Endolysin_T4_type"/>
</dbReference>
<keyword evidence="5" id="KW-1035">Host cytoplasm</keyword>
<keyword evidence="3 7" id="KW-0081">Bacteriolytic enzyme</keyword>
<dbReference type="RefSeq" id="WP_238308061.1">
    <property type="nucleotide sequence ID" value="NZ_BPRE01000007.1"/>
</dbReference>
<dbReference type="Proteomes" id="UP001055093">
    <property type="component" value="Unassembled WGS sequence"/>
</dbReference>
<evidence type="ECO:0000256" key="7">
    <source>
        <dbReference type="RuleBase" id="RU003788"/>
    </source>
</evidence>
<evidence type="ECO:0000256" key="6">
    <source>
        <dbReference type="ARBA" id="ARBA00023295"/>
    </source>
</evidence>
<dbReference type="PANTHER" id="PTHR38107">
    <property type="match status" value="1"/>
</dbReference>
<keyword evidence="2 7" id="KW-0929">Antimicrobial</keyword>
<dbReference type="Gene3D" id="1.10.530.40">
    <property type="match status" value="1"/>
</dbReference>
<comment type="catalytic activity">
    <reaction evidence="1 7">
        <text>Hydrolysis of (1-&gt;4)-beta-linkages between N-acetylmuramic acid and N-acetyl-D-glucosamine residues in a peptidoglycan and between N-acetyl-D-glucosamine residues in chitodextrins.</text>
        <dbReference type="EC" id="3.2.1.17"/>
    </reaction>
</comment>
<dbReference type="InterPro" id="IPR023346">
    <property type="entry name" value="Lysozyme-like_dom_sf"/>
</dbReference>
<dbReference type="HAMAP" id="MF_04110">
    <property type="entry name" value="ENDOLYSIN_T4"/>
    <property type="match status" value="1"/>
</dbReference>
<feature type="compositionally biased region" description="Pro residues" evidence="8">
    <location>
        <begin position="178"/>
        <end position="192"/>
    </location>
</feature>
<dbReference type="InterPro" id="IPR051018">
    <property type="entry name" value="Bacteriophage_GH24"/>
</dbReference>
<evidence type="ECO:0000256" key="8">
    <source>
        <dbReference type="SAM" id="MobiDB-lite"/>
    </source>
</evidence>
<evidence type="ECO:0000313" key="10">
    <source>
        <dbReference type="Proteomes" id="UP001055093"/>
    </source>
</evidence>
<dbReference type="InterPro" id="IPR002196">
    <property type="entry name" value="Glyco_hydro_24"/>
</dbReference>
<dbReference type="CDD" id="cd00737">
    <property type="entry name" value="lyz_endolysin_autolysin"/>
    <property type="match status" value="1"/>
</dbReference>
<dbReference type="SUPFAM" id="SSF53955">
    <property type="entry name" value="Lysozyme-like"/>
    <property type="match status" value="1"/>
</dbReference>
<reference evidence="9" key="1">
    <citation type="journal article" date="2021" name="Front. Microbiol.">
        <title>Comprehensive Comparative Genomics and Phenotyping of Methylobacterium Species.</title>
        <authorList>
            <person name="Alessa O."/>
            <person name="Ogura Y."/>
            <person name="Fujitani Y."/>
            <person name="Takami H."/>
            <person name="Hayashi T."/>
            <person name="Sahin N."/>
            <person name="Tani A."/>
        </authorList>
    </citation>
    <scope>NUCLEOTIDE SEQUENCE</scope>
    <source>
        <strain evidence="9">DSM 14458</strain>
    </source>
</reference>
<evidence type="ECO:0000313" key="9">
    <source>
        <dbReference type="EMBL" id="GJE75894.1"/>
    </source>
</evidence>
<protein>
    <recommendedName>
        <fullName evidence="7">Lysozyme</fullName>
        <ecNumber evidence="7">3.2.1.17</ecNumber>
    </recommendedName>
</protein>
<keyword evidence="6 7" id="KW-0326">Glycosidase</keyword>
<dbReference type="EC" id="3.2.1.17" evidence="7"/>
<evidence type="ECO:0000256" key="3">
    <source>
        <dbReference type="ARBA" id="ARBA00022638"/>
    </source>
</evidence>
<evidence type="ECO:0000256" key="5">
    <source>
        <dbReference type="ARBA" id="ARBA00023200"/>
    </source>
</evidence>
<dbReference type="InterPro" id="IPR023347">
    <property type="entry name" value="Lysozyme_dom_sf"/>
</dbReference>
<comment type="caution">
    <text evidence="9">The sequence shown here is derived from an EMBL/GenBank/DDBJ whole genome shotgun (WGS) entry which is preliminary data.</text>
</comment>